<gene>
    <name evidence="2" type="ORF">R3P38DRAFT_1415807</name>
</gene>
<protein>
    <submittedName>
        <fullName evidence="2">Uncharacterized protein</fullName>
    </submittedName>
</protein>
<dbReference type="EMBL" id="JAWWNJ010000055">
    <property type="protein sequence ID" value="KAK7014869.1"/>
    <property type="molecule type" value="Genomic_DNA"/>
</dbReference>
<dbReference type="SUPFAM" id="SSF52047">
    <property type="entry name" value="RNI-like"/>
    <property type="match status" value="1"/>
</dbReference>
<feature type="compositionally biased region" description="Polar residues" evidence="1">
    <location>
        <begin position="537"/>
        <end position="560"/>
    </location>
</feature>
<dbReference type="InterPro" id="IPR032675">
    <property type="entry name" value="LRR_dom_sf"/>
</dbReference>
<dbReference type="Gene3D" id="3.80.10.10">
    <property type="entry name" value="Ribonuclease Inhibitor"/>
    <property type="match status" value="1"/>
</dbReference>
<organism evidence="2 3">
    <name type="scientific">Favolaschia claudopus</name>
    <dbReference type="NCBI Taxonomy" id="2862362"/>
    <lineage>
        <taxon>Eukaryota</taxon>
        <taxon>Fungi</taxon>
        <taxon>Dikarya</taxon>
        <taxon>Basidiomycota</taxon>
        <taxon>Agaricomycotina</taxon>
        <taxon>Agaricomycetes</taxon>
        <taxon>Agaricomycetidae</taxon>
        <taxon>Agaricales</taxon>
        <taxon>Marasmiineae</taxon>
        <taxon>Mycenaceae</taxon>
        <taxon>Favolaschia</taxon>
    </lineage>
</organism>
<dbReference type="AlphaFoldDB" id="A0AAW0APM9"/>
<evidence type="ECO:0000256" key="1">
    <source>
        <dbReference type="SAM" id="MobiDB-lite"/>
    </source>
</evidence>
<feature type="region of interest" description="Disordered" evidence="1">
    <location>
        <begin position="484"/>
        <end position="579"/>
    </location>
</feature>
<accession>A0AAW0APM9</accession>
<name>A0AAW0APM9_9AGAR</name>
<sequence>MSSIQLSLPVLQKSNDASVQKFTHSSPYIPGPYTRTPPVPRSLPYVPSLAWFCLQRMLQVADQVSDTMVARLKYQPPSSETTYDLIQALIPTLNTPEFDWATVDPRLWAALVQIYDDLPADFRSYEIPLADRHLQLLQQIKSTSTPPFSVVTILELPGCRELSDATIVNLKHLHSLCALDASGSPLSAQGIKTLSGTILWSDEDQTRKGPWGLRILRLRNCRALNDQVFQHLSPFLLLSVLDLRGTRCNSKTVFPTFQPAPPETYSLYNPRPLRHCIDDLSNTYQELFSSPNVFTLYINTLHHPMHAERRIPQPRLEDVTVTFNPGSSDFVLGSTPDEAKPHKRRRGAATRISSNPAEDDNCSPVMRHTHPDMTLHNYFAAQEVSAHSTAQNMLSFYHSPGVPQRPKLSRGYTYPPEPPSVLSTKDMKLMLYRSPPLWSVLEATTPSSPRAKAARSEALPVSVKRKRVEMTQYLEELNAKRQKIQEKDAVKSPPPCPETAPLSRNPFRRKVSMPASALQSSSPDVSDVMRGRDEAPESSSTASRCEPTTSTPTTGSQNRDAPSKGRSKPAFDWSRWGKQ</sequence>
<feature type="region of interest" description="Disordered" evidence="1">
    <location>
        <begin position="330"/>
        <end position="363"/>
    </location>
</feature>
<dbReference type="Proteomes" id="UP001362999">
    <property type="component" value="Unassembled WGS sequence"/>
</dbReference>
<evidence type="ECO:0000313" key="3">
    <source>
        <dbReference type="Proteomes" id="UP001362999"/>
    </source>
</evidence>
<proteinExistence type="predicted"/>
<keyword evidence="3" id="KW-1185">Reference proteome</keyword>
<evidence type="ECO:0000313" key="2">
    <source>
        <dbReference type="EMBL" id="KAK7014869.1"/>
    </source>
</evidence>
<comment type="caution">
    <text evidence="2">The sequence shown here is derived from an EMBL/GenBank/DDBJ whole genome shotgun (WGS) entry which is preliminary data.</text>
</comment>
<reference evidence="2 3" key="1">
    <citation type="journal article" date="2024" name="J Genomics">
        <title>Draft genome sequencing and assembly of Favolaschia claudopus CIRM-BRFM 2984 isolated from oak limbs.</title>
        <authorList>
            <person name="Navarro D."/>
            <person name="Drula E."/>
            <person name="Chaduli D."/>
            <person name="Cazenave R."/>
            <person name="Ahrendt S."/>
            <person name="Wang J."/>
            <person name="Lipzen A."/>
            <person name="Daum C."/>
            <person name="Barry K."/>
            <person name="Grigoriev I.V."/>
            <person name="Favel A."/>
            <person name="Rosso M.N."/>
            <person name="Martin F."/>
        </authorList>
    </citation>
    <scope>NUCLEOTIDE SEQUENCE [LARGE SCALE GENOMIC DNA]</scope>
    <source>
        <strain evidence="2 3">CIRM-BRFM 2984</strain>
    </source>
</reference>